<protein>
    <submittedName>
        <fullName evidence="1">Unnamed protein product</fullName>
    </submittedName>
</protein>
<dbReference type="Proteomes" id="UP001165064">
    <property type="component" value="Unassembled WGS sequence"/>
</dbReference>
<organism evidence="1 2">
    <name type="scientific">Ambrosiozyma monospora</name>
    <name type="common">Yeast</name>
    <name type="synonym">Endomycopsis monosporus</name>
    <dbReference type="NCBI Taxonomy" id="43982"/>
    <lineage>
        <taxon>Eukaryota</taxon>
        <taxon>Fungi</taxon>
        <taxon>Dikarya</taxon>
        <taxon>Ascomycota</taxon>
        <taxon>Saccharomycotina</taxon>
        <taxon>Pichiomycetes</taxon>
        <taxon>Pichiales</taxon>
        <taxon>Pichiaceae</taxon>
        <taxon>Ambrosiozyma</taxon>
    </lineage>
</organism>
<name>A0ACB5SX60_AMBMO</name>
<sequence length="162" mass="19067">MSEYIKKRHKLKDSEWLDISWHLALANIWKLWILRAITTSNNVFQTTRFQYSRNEIQGGFIAKIYSIELHGVQFKKRAPKAVKEIKKFAKLHMGTEDVRLDPKLNVELWKRGIQGVPFRLRLRISRKRNEEEDAKSKMFSLVENVNVATVKGLNTQVVEDDE</sequence>
<dbReference type="EMBL" id="BSXS01001319">
    <property type="protein sequence ID" value="GME75797.1"/>
    <property type="molecule type" value="Genomic_DNA"/>
</dbReference>
<keyword evidence="2" id="KW-1185">Reference proteome</keyword>
<reference evidence="1" key="1">
    <citation type="submission" date="2023-04" db="EMBL/GenBank/DDBJ databases">
        <title>Ambrosiozyma monospora NBRC 10751.</title>
        <authorList>
            <person name="Ichikawa N."/>
            <person name="Sato H."/>
            <person name="Tonouchi N."/>
        </authorList>
    </citation>
    <scope>NUCLEOTIDE SEQUENCE</scope>
    <source>
        <strain evidence="1">NBRC 10751</strain>
    </source>
</reference>
<gene>
    <name evidence="1" type="ORF">Amon02_000231300</name>
</gene>
<evidence type="ECO:0000313" key="1">
    <source>
        <dbReference type="EMBL" id="GME75797.1"/>
    </source>
</evidence>
<evidence type="ECO:0000313" key="2">
    <source>
        <dbReference type="Proteomes" id="UP001165064"/>
    </source>
</evidence>
<proteinExistence type="predicted"/>
<accession>A0ACB5SX60</accession>
<comment type="caution">
    <text evidence="1">The sequence shown here is derived from an EMBL/GenBank/DDBJ whole genome shotgun (WGS) entry which is preliminary data.</text>
</comment>